<evidence type="ECO:0000313" key="1">
    <source>
        <dbReference type="EMBL" id="NOE19861.1"/>
    </source>
</evidence>
<dbReference type="Gene3D" id="3.40.50.150">
    <property type="entry name" value="Vaccinia Virus protein VP39"/>
    <property type="match status" value="1"/>
</dbReference>
<dbReference type="EMBL" id="WVRA01000007">
    <property type="protein sequence ID" value="NOE19861.1"/>
    <property type="molecule type" value="Genomic_DNA"/>
</dbReference>
<name>A0AA90YV44_9RHOB</name>
<evidence type="ECO:0000313" key="2">
    <source>
        <dbReference type="Proteomes" id="UP000597886"/>
    </source>
</evidence>
<gene>
    <name evidence="1" type="ORF">GS634_17190</name>
</gene>
<comment type="caution">
    <text evidence="1">The sequence shown here is derived from an EMBL/GenBank/DDBJ whole genome shotgun (WGS) entry which is preliminary data.</text>
</comment>
<accession>A0AA90YV44</accession>
<dbReference type="RefSeq" id="WP_171331361.1">
    <property type="nucleotide sequence ID" value="NZ_WVRA01000007.1"/>
</dbReference>
<proteinExistence type="predicted"/>
<dbReference type="SUPFAM" id="SSF53335">
    <property type="entry name" value="S-adenosyl-L-methionine-dependent methyltransferases"/>
    <property type="match status" value="1"/>
</dbReference>
<sequence length="199" mass="23028">MAEFSSTDYWQRRYERGKTSGAGSYGRLAVYKANFINTMVEMEGVDSVVELGSGDGNQAQLFDIPKYTGLDVSDLCVRRCNEVFRSRPNWVFKNADSEVEPHDVSLSLDVIYHLTEDSVFENYMRRLFGLAKRFVVIYSSDFDQNPSNQHVRHRPYSLWVEEFMPSWQLYCEEENPFAVKGHAHASKNSFAAFKVFERS</sequence>
<dbReference type="Proteomes" id="UP000597886">
    <property type="component" value="Unassembled WGS sequence"/>
</dbReference>
<dbReference type="AlphaFoldDB" id="A0AA90YV44"/>
<reference evidence="1" key="1">
    <citation type="submission" date="2019-12" db="EMBL/GenBank/DDBJ databases">
        <title>Ruegeria JWLKs population differentiation of coral mucus and skeleton niches.</title>
        <authorList>
            <person name="Luo D."/>
        </authorList>
    </citation>
    <scope>NUCLEOTIDE SEQUENCE</scope>
    <source>
        <strain evidence="1">HKCCD6181</strain>
    </source>
</reference>
<dbReference type="InterPro" id="IPR029063">
    <property type="entry name" value="SAM-dependent_MTases_sf"/>
</dbReference>
<organism evidence="1 2">
    <name type="scientific">Ruegeria atlantica</name>
    <dbReference type="NCBI Taxonomy" id="81569"/>
    <lineage>
        <taxon>Bacteria</taxon>
        <taxon>Pseudomonadati</taxon>
        <taxon>Pseudomonadota</taxon>
        <taxon>Alphaproteobacteria</taxon>
        <taxon>Rhodobacterales</taxon>
        <taxon>Roseobacteraceae</taxon>
        <taxon>Ruegeria</taxon>
    </lineage>
</organism>
<protein>
    <submittedName>
        <fullName evidence="1">Uncharacterized protein</fullName>
    </submittedName>
</protein>